<dbReference type="GO" id="GO:0003700">
    <property type="term" value="F:DNA-binding transcription factor activity"/>
    <property type="evidence" value="ECO:0007669"/>
    <property type="project" value="InterPro"/>
</dbReference>
<dbReference type="InterPro" id="IPR036390">
    <property type="entry name" value="WH_DNA-bd_sf"/>
</dbReference>
<reference evidence="6 7" key="1">
    <citation type="submission" date="2019-03" db="EMBL/GenBank/DDBJ databases">
        <title>Draft Genome Sequence of Massilia arenosa sp. nov., a Novel Massilia Species Isolated from a Sandy-loam Maize Soil.</title>
        <authorList>
            <person name="Raths R."/>
            <person name="Peta V."/>
            <person name="Bucking H."/>
        </authorList>
    </citation>
    <scope>NUCLEOTIDE SEQUENCE [LARGE SCALE GENOMIC DNA]</scope>
    <source>
        <strain evidence="6 7">MC02</strain>
    </source>
</reference>
<protein>
    <submittedName>
        <fullName evidence="6">LysR family transcriptional regulator</fullName>
    </submittedName>
</protein>
<keyword evidence="3" id="KW-0238">DNA-binding</keyword>
<dbReference type="RefSeq" id="WP_135208742.1">
    <property type="nucleotide sequence ID" value="NZ_SPVF01000239.1"/>
</dbReference>
<dbReference type="AlphaFoldDB" id="A0A4Y9S038"/>
<dbReference type="SUPFAM" id="SSF46785">
    <property type="entry name" value="Winged helix' DNA-binding domain"/>
    <property type="match status" value="1"/>
</dbReference>
<dbReference type="PANTHER" id="PTHR30419">
    <property type="entry name" value="HTH-TYPE TRANSCRIPTIONAL REGULATOR YBHD"/>
    <property type="match status" value="1"/>
</dbReference>
<dbReference type="CDD" id="cd05466">
    <property type="entry name" value="PBP2_LTTR_substrate"/>
    <property type="match status" value="1"/>
</dbReference>
<dbReference type="OrthoDB" id="9786526at2"/>
<dbReference type="FunFam" id="1.10.10.10:FF:000001">
    <property type="entry name" value="LysR family transcriptional regulator"/>
    <property type="match status" value="1"/>
</dbReference>
<dbReference type="InterPro" id="IPR050950">
    <property type="entry name" value="HTH-type_LysR_regulators"/>
</dbReference>
<dbReference type="PROSITE" id="PS50931">
    <property type="entry name" value="HTH_LYSR"/>
    <property type="match status" value="1"/>
</dbReference>
<dbReference type="Gene3D" id="3.40.190.290">
    <property type="match status" value="1"/>
</dbReference>
<comment type="caution">
    <text evidence="6">The sequence shown here is derived from an EMBL/GenBank/DDBJ whole genome shotgun (WGS) entry which is preliminary data.</text>
</comment>
<evidence type="ECO:0000313" key="6">
    <source>
        <dbReference type="EMBL" id="TFW14857.1"/>
    </source>
</evidence>
<evidence type="ECO:0000259" key="5">
    <source>
        <dbReference type="PROSITE" id="PS50931"/>
    </source>
</evidence>
<dbReference type="InterPro" id="IPR000847">
    <property type="entry name" value="LysR_HTH_N"/>
</dbReference>
<keyword evidence="4" id="KW-0804">Transcription</keyword>
<dbReference type="PRINTS" id="PR00039">
    <property type="entry name" value="HTHLYSR"/>
</dbReference>
<evidence type="ECO:0000313" key="7">
    <source>
        <dbReference type="Proteomes" id="UP000298438"/>
    </source>
</evidence>
<keyword evidence="2" id="KW-0805">Transcription regulation</keyword>
<gene>
    <name evidence="6" type="ORF">E4L96_18780</name>
</gene>
<comment type="similarity">
    <text evidence="1">Belongs to the LysR transcriptional regulatory family.</text>
</comment>
<dbReference type="GO" id="GO:0003677">
    <property type="term" value="F:DNA binding"/>
    <property type="evidence" value="ECO:0007669"/>
    <property type="project" value="UniProtKB-KW"/>
</dbReference>
<organism evidence="6 7">
    <name type="scientific">Zemynaea arenosa</name>
    <dbReference type="NCBI Taxonomy" id="2561931"/>
    <lineage>
        <taxon>Bacteria</taxon>
        <taxon>Pseudomonadati</taxon>
        <taxon>Pseudomonadota</taxon>
        <taxon>Betaproteobacteria</taxon>
        <taxon>Burkholderiales</taxon>
        <taxon>Oxalobacteraceae</taxon>
        <taxon>Telluria group</taxon>
        <taxon>Zemynaea</taxon>
    </lineage>
</organism>
<evidence type="ECO:0000256" key="1">
    <source>
        <dbReference type="ARBA" id="ARBA00009437"/>
    </source>
</evidence>
<dbReference type="GO" id="GO:0005829">
    <property type="term" value="C:cytosol"/>
    <property type="evidence" value="ECO:0007669"/>
    <property type="project" value="TreeGrafter"/>
</dbReference>
<accession>A0A4Y9S038</accession>
<feature type="domain" description="HTH lysR-type" evidence="5">
    <location>
        <begin position="1"/>
        <end position="58"/>
    </location>
</feature>
<dbReference type="Proteomes" id="UP000298438">
    <property type="component" value="Unassembled WGS sequence"/>
</dbReference>
<evidence type="ECO:0000256" key="4">
    <source>
        <dbReference type="ARBA" id="ARBA00023163"/>
    </source>
</evidence>
<sequence>MTFTQLDIFILVADLGGFTAAAQRLGISQSAVSHAIKSLEKELGVELVVRQQGAVELTDVGQRMLARTREITGLTDAMRQEAAAARGMNSGVVRIGSFGPTASLRLLPAILKAFHARYPGIEVQIDEGTDDEVRQWLLERRVDAGFIVLPNESFDTVPLAEDQLLALVPRTHRLAQRQFIAPTDLAGEGFIMSEACCGPLVEPEFARHGVPLHIRYRMSQVLTILGLVGAGDGVSVMPELALPMDLARSHPDVVVIPFRPAIRRRVGLGLRNLARASPAARAFVDIARKAARSLEERKAA</sequence>
<dbReference type="Pfam" id="PF03466">
    <property type="entry name" value="LysR_substrate"/>
    <property type="match status" value="1"/>
</dbReference>
<proteinExistence type="inferred from homology"/>
<dbReference type="SUPFAM" id="SSF53850">
    <property type="entry name" value="Periplasmic binding protein-like II"/>
    <property type="match status" value="1"/>
</dbReference>
<dbReference type="InterPro" id="IPR036388">
    <property type="entry name" value="WH-like_DNA-bd_sf"/>
</dbReference>
<dbReference type="InterPro" id="IPR005119">
    <property type="entry name" value="LysR_subst-bd"/>
</dbReference>
<dbReference type="Gene3D" id="1.10.10.10">
    <property type="entry name" value="Winged helix-like DNA-binding domain superfamily/Winged helix DNA-binding domain"/>
    <property type="match status" value="1"/>
</dbReference>
<name>A0A4Y9S038_9BURK</name>
<evidence type="ECO:0000256" key="2">
    <source>
        <dbReference type="ARBA" id="ARBA00023015"/>
    </source>
</evidence>
<keyword evidence="7" id="KW-1185">Reference proteome</keyword>
<evidence type="ECO:0000256" key="3">
    <source>
        <dbReference type="ARBA" id="ARBA00023125"/>
    </source>
</evidence>
<dbReference type="EMBL" id="SPVF01000239">
    <property type="protein sequence ID" value="TFW14857.1"/>
    <property type="molecule type" value="Genomic_DNA"/>
</dbReference>
<dbReference type="PANTHER" id="PTHR30419:SF24">
    <property type="entry name" value="HTH-TYPE TRANSCRIPTIONAL REGULATOR CZCR"/>
    <property type="match status" value="1"/>
</dbReference>
<dbReference type="Pfam" id="PF00126">
    <property type="entry name" value="HTH_1"/>
    <property type="match status" value="1"/>
</dbReference>